<evidence type="ECO:0000313" key="2">
    <source>
        <dbReference type="EMBL" id="TNN75557.1"/>
    </source>
</evidence>
<dbReference type="EMBL" id="SRLO01000102">
    <property type="protein sequence ID" value="TNN75557.1"/>
    <property type="molecule type" value="Genomic_DNA"/>
</dbReference>
<comment type="caution">
    <text evidence="2">The sequence shown here is derived from an EMBL/GenBank/DDBJ whole genome shotgun (WGS) entry which is preliminary data.</text>
</comment>
<feature type="compositionally biased region" description="Basic and acidic residues" evidence="1">
    <location>
        <begin position="83"/>
        <end position="94"/>
    </location>
</feature>
<evidence type="ECO:0000313" key="3">
    <source>
        <dbReference type="Proteomes" id="UP000314294"/>
    </source>
</evidence>
<dbReference type="Proteomes" id="UP000314294">
    <property type="component" value="Unassembled WGS sequence"/>
</dbReference>
<proteinExistence type="predicted"/>
<name>A0A4Z2IC93_9TELE</name>
<organism evidence="2 3">
    <name type="scientific">Liparis tanakae</name>
    <name type="common">Tanaka's snailfish</name>
    <dbReference type="NCBI Taxonomy" id="230148"/>
    <lineage>
        <taxon>Eukaryota</taxon>
        <taxon>Metazoa</taxon>
        <taxon>Chordata</taxon>
        <taxon>Craniata</taxon>
        <taxon>Vertebrata</taxon>
        <taxon>Euteleostomi</taxon>
        <taxon>Actinopterygii</taxon>
        <taxon>Neopterygii</taxon>
        <taxon>Teleostei</taxon>
        <taxon>Neoteleostei</taxon>
        <taxon>Acanthomorphata</taxon>
        <taxon>Eupercaria</taxon>
        <taxon>Perciformes</taxon>
        <taxon>Cottioidei</taxon>
        <taxon>Cottales</taxon>
        <taxon>Liparidae</taxon>
        <taxon>Liparis</taxon>
    </lineage>
</organism>
<gene>
    <name evidence="2" type="ORF">EYF80_014203</name>
</gene>
<feature type="compositionally biased region" description="Basic and acidic residues" evidence="1">
    <location>
        <begin position="60"/>
        <end position="69"/>
    </location>
</feature>
<reference evidence="2 3" key="1">
    <citation type="submission" date="2019-03" db="EMBL/GenBank/DDBJ databases">
        <title>First draft genome of Liparis tanakae, snailfish: a comprehensive survey of snailfish specific genes.</title>
        <authorList>
            <person name="Kim W."/>
            <person name="Song I."/>
            <person name="Jeong J.-H."/>
            <person name="Kim D."/>
            <person name="Kim S."/>
            <person name="Ryu S."/>
            <person name="Song J.Y."/>
            <person name="Lee S.K."/>
        </authorList>
    </citation>
    <scope>NUCLEOTIDE SEQUENCE [LARGE SCALE GENOMIC DNA]</scope>
    <source>
        <tissue evidence="2">Muscle</tissue>
    </source>
</reference>
<protein>
    <submittedName>
        <fullName evidence="2">Uncharacterized protein</fullName>
    </submittedName>
</protein>
<sequence length="140" mass="15184">MTTTKLATLLAVRAEAAAVIHDMRVMLPTSDPSARDHCSLVMTPHSCFCSPARIDRYVQSGDKKGRESGNGRCSVEKSNGGGRGRDREMKREEVEPVSVACCPEGTSLSFCPQGLTGTPSPESRRSSLPYQTIILSLLHY</sequence>
<evidence type="ECO:0000256" key="1">
    <source>
        <dbReference type="SAM" id="MobiDB-lite"/>
    </source>
</evidence>
<dbReference type="AlphaFoldDB" id="A0A4Z2IC93"/>
<keyword evidence="3" id="KW-1185">Reference proteome</keyword>
<feature type="region of interest" description="Disordered" evidence="1">
    <location>
        <begin position="60"/>
        <end position="97"/>
    </location>
</feature>
<accession>A0A4Z2IC93</accession>